<dbReference type="InterPro" id="IPR003010">
    <property type="entry name" value="C-N_Hydrolase"/>
</dbReference>
<protein>
    <recommendedName>
        <fullName evidence="3">CN hydrolase domain-containing protein</fullName>
    </recommendedName>
</protein>
<comment type="caution">
    <text evidence="4">The sequence shown here is derived from an EMBL/GenBank/DDBJ whole genome shotgun (WGS) entry which is preliminary data.</text>
</comment>
<keyword evidence="5" id="KW-1185">Reference proteome</keyword>
<evidence type="ECO:0000259" key="3">
    <source>
        <dbReference type="PROSITE" id="PS50263"/>
    </source>
</evidence>
<organism evidence="4 5">
    <name type="scientific">Paractinoplanes deccanensis</name>
    <dbReference type="NCBI Taxonomy" id="113561"/>
    <lineage>
        <taxon>Bacteria</taxon>
        <taxon>Bacillati</taxon>
        <taxon>Actinomycetota</taxon>
        <taxon>Actinomycetes</taxon>
        <taxon>Micromonosporales</taxon>
        <taxon>Micromonosporaceae</taxon>
        <taxon>Paractinoplanes</taxon>
    </lineage>
</organism>
<accession>A0ABQ3Y7W6</accession>
<sequence length="462" mass="50458">MTDRPVAVRIGNGQAEPPQHAAVERPRTRKHLPGCGQVLVGRSGGQAGQRKLTGGHPRRQVHAHARHAEAVGDGPAQRRRPESGEHEIRTGAHGSRHPVAQLIEEVAEDGPRRLGGRRGGPRTGELDRVSGKHPVLQAAVPYEIGEPLVRRQRHLMSRLPEPLPEPRERRDIPTRARRHDQDSHAAPPITLAPVLQDRTVRMSVVIAQMPVVWDVEANLGTVRNVVGEARPGDVVVLPEGMLSGYGEDLTPLDDLDPALLGRAVERVAELAVQRRVHIFAGSLLPCGDGWCNAGLFFSAEGGHAVYRKINLAMNERGRLRAGDGLPTFSVPLPEGHVTVGVQLCREIRFPEQWQHLASADARLFVYLTNAANVREPGGVWRSHLISRAAENQRFLVSANLAHPDQHCPSMVVSPRGEVLGELPMGPAGVLRRDVDLAEAGDWYLGQRRQDVVSLTYRGNPGS</sequence>
<evidence type="ECO:0000256" key="1">
    <source>
        <dbReference type="ARBA" id="ARBA00010613"/>
    </source>
</evidence>
<dbReference type="EMBL" id="BOMI01000090">
    <property type="protein sequence ID" value="GID76045.1"/>
    <property type="molecule type" value="Genomic_DNA"/>
</dbReference>
<evidence type="ECO:0000313" key="4">
    <source>
        <dbReference type="EMBL" id="GID76045.1"/>
    </source>
</evidence>
<gene>
    <name evidence="4" type="ORF">Ade02nite_46860</name>
</gene>
<dbReference type="PANTHER" id="PTHR23088">
    <property type="entry name" value="NITRILASE-RELATED"/>
    <property type="match status" value="1"/>
</dbReference>
<dbReference type="Proteomes" id="UP000609879">
    <property type="component" value="Unassembled WGS sequence"/>
</dbReference>
<dbReference type="SUPFAM" id="SSF56317">
    <property type="entry name" value="Carbon-nitrogen hydrolase"/>
    <property type="match status" value="1"/>
</dbReference>
<feature type="region of interest" description="Disordered" evidence="2">
    <location>
        <begin position="156"/>
        <end position="183"/>
    </location>
</feature>
<feature type="region of interest" description="Disordered" evidence="2">
    <location>
        <begin position="1"/>
        <end position="128"/>
    </location>
</feature>
<feature type="compositionally biased region" description="Basic residues" evidence="2">
    <location>
        <begin position="56"/>
        <end position="65"/>
    </location>
</feature>
<reference evidence="4 5" key="1">
    <citation type="submission" date="2021-01" db="EMBL/GenBank/DDBJ databases">
        <title>Whole genome shotgun sequence of Actinoplanes deccanensis NBRC 13994.</title>
        <authorList>
            <person name="Komaki H."/>
            <person name="Tamura T."/>
        </authorList>
    </citation>
    <scope>NUCLEOTIDE SEQUENCE [LARGE SCALE GENOMIC DNA]</scope>
    <source>
        <strain evidence="4 5">NBRC 13994</strain>
    </source>
</reference>
<comment type="similarity">
    <text evidence="1">Belongs to the carbon-nitrogen hydrolase superfamily. NIT1/NIT2 family.</text>
</comment>
<dbReference type="PROSITE" id="PS50263">
    <property type="entry name" value="CN_HYDROLASE"/>
    <property type="match status" value="1"/>
</dbReference>
<dbReference type="CDD" id="cd07197">
    <property type="entry name" value="nitrilase"/>
    <property type="match status" value="1"/>
</dbReference>
<feature type="compositionally biased region" description="Basic and acidic residues" evidence="2">
    <location>
        <begin position="164"/>
        <end position="183"/>
    </location>
</feature>
<feature type="compositionally biased region" description="Basic and acidic residues" evidence="2">
    <location>
        <begin position="79"/>
        <end position="90"/>
    </location>
</feature>
<dbReference type="Pfam" id="PF00795">
    <property type="entry name" value="CN_hydrolase"/>
    <property type="match status" value="1"/>
</dbReference>
<dbReference type="PANTHER" id="PTHR23088:SF27">
    <property type="entry name" value="DEAMINATED GLUTATHIONE AMIDASE"/>
    <property type="match status" value="1"/>
</dbReference>
<feature type="domain" description="CN hydrolase" evidence="3">
    <location>
        <begin position="202"/>
        <end position="436"/>
    </location>
</feature>
<name>A0ABQ3Y7W6_9ACTN</name>
<evidence type="ECO:0000256" key="2">
    <source>
        <dbReference type="SAM" id="MobiDB-lite"/>
    </source>
</evidence>
<proteinExistence type="inferred from homology"/>
<evidence type="ECO:0000313" key="5">
    <source>
        <dbReference type="Proteomes" id="UP000609879"/>
    </source>
</evidence>
<dbReference type="Gene3D" id="3.60.110.10">
    <property type="entry name" value="Carbon-nitrogen hydrolase"/>
    <property type="match status" value="1"/>
</dbReference>
<dbReference type="InterPro" id="IPR036526">
    <property type="entry name" value="C-N_Hydrolase_sf"/>
</dbReference>